<proteinExistence type="predicted"/>
<gene>
    <name evidence="1" type="ORF">L195_g044580</name>
</gene>
<dbReference type="EMBL" id="ASHM01056707">
    <property type="protein sequence ID" value="PNX88474.1"/>
    <property type="molecule type" value="Genomic_DNA"/>
</dbReference>
<reference evidence="1 2" key="2">
    <citation type="journal article" date="2017" name="Front. Plant Sci.">
        <title>Gene Classification and Mining of Molecular Markers Useful in Red Clover (Trifolium pratense) Breeding.</title>
        <authorList>
            <person name="Istvanek J."/>
            <person name="Dluhosova J."/>
            <person name="Dluhos P."/>
            <person name="Patkova L."/>
            <person name="Nedelnik J."/>
            <person name="Repkova J."/>
        </authorList>
    </citation>
    <scope>NUCLEOTIDE SEQUENCE [LARGE SCALE GENOMIC DNA]</scope>
    <source>
        <strain evidence="2">cv. Tatra</strain>
        <tissue evidence="1">Young leaves</tissue>
    </source>
</reference>
<name>A0A2K3MCF4_TRIPR</name>
<evidence type="ECO:0000313" key="1">
    <source>
        <dbReference type="EMBL" id="PNX88474.1"/>
    </source>
</evidence>
<accession>A0A2K3MCF4</accession>
<sequence>CGVVVLRSSGLNGGLITGDGTETIFEGVFRSVESGGSGDVCENEFMNGDCGSGFNESSGAGSERGY</sequence>
<reference evidence="1 2" key="1">
    <citation type="journal article" date="2014" name="Am. J. Bot.">
        <title>Genome assembly and annotation for red clover (Trifolium pratense; Fabaceae).</title>
        <authorList>
            <person name="Istvanek J."/>
            <person name="Jaros M."/>
            <person name="Krenek A."/>
            <person name="Repkova J."/>
        </authorList>
    </citation>
    <scope>NUCLEOTIDE SEQUENCE [LARGE SCALE GENOMIC DNA]</scope>
    <source>
        <strain evidence="2">cv. Tatra</strain>
        <tissue evidence="1">Young leaves</tissue>
    </source>
</reference>
<evidence type="ECO:0000313" key="2">
    <source>
        <dbReference type="Proteomes" id="UP000236291"/>
    </source>
</evidence>
<protein>
    <submittedName>
        <fullName evidence="1">Uncharacterized protein</fullName>
    </submittedName>
</protein>
<dbReference type="Proteomes" id="UP000236291">
    <property type="component" value="Unassembled WGS sequence"/>
</dbReference>
<feature type="non-terminal residue" evidence="1">
    <location>
        <position position="1"/>
    </location>
</feature>
<dbReference type="AlphaFoldDB" id="A0A2K3MCF4"/>
<comment type="caution">
    <text evidence="1">The sequence shown here is derived from an EMBL/GenBank/DDBJ whole genome shotgun (WGS) entry which is preliminary data.</text>
</comment>
<organism evidence="1 2">
    <name type="scientific">Trifolium pratense</name>
    <name type="common">Red clover</name>
    <dbReference type="NCBI Taxonomy" id="57577"/>
    <lineage>
        <taxon>Eukaryota</taxon>
        <taxon>Viridiplantae</taxon>
        <taxon>Streptophyta</taxon>
        <taxon>Embryophyta</taxon>
        <taxon>Tracheophyta</taxon>
        <taxon>Spermatophyta</taxon>
        <taxon>Magnoliopsida</taxon>
        <taxon>eudicotyledons</taxon>
        <taxon>Gunneridae</taxon>
        <taxon>Pentapetalae</taxon>
        <taxon>rosids</taxon>
        <taxon>fabids</taxon>
        <taxon>Fabales</taxon>
        <taxon>Fabaceae</taxon>
        <taxon>Papilionoideae</taxon>
        <taxon>50 kb inversion clade</taxon>
        <taxon>NPAAA clade</taxon>
        <taxon>Hologalegina</taxon>
        <taxon>IRL clade</taxon>
        <taxon>Trifolieae</taxon>
        <taxon>Trifolium</taxon>
    </lineage>
</organism>